<dbReference type="AlphaFoldDB" id="A0A0B7B6C5"/>
<gene>
    <name evidence="1" type="primary">ORF167633</name>
</gene>
<protein>
    <submittedName>
        <fullName evidence="1">Uncharacterized protein</fullName>
    </submittedName>
</protein>
<name>A0A0B7B6C5_9EUPU</name>
<proteinExistence type="predicted"/>
<evidence type="ECO:0000313" key="1">
    <source>
        <dbReference type="EMBL" id="CEK88884.1"/>
    </source>
</evidence>
<dbReference type="EMBL" id="HACG01042019">
    <property type="protein sequence ID" value="CEK88884.1"/>
    <property type="molecule type" value="Transcribed_RNA"/>
</dbReference>
<reference evidence="1" key="1">
    <citation type="submission" date="2014-12" db="EMBL/GenBank/DDBJ databases">
        <title>Insight into the proteome of Arion vulgaris.</title>
        <authorList>
            <person name="Aradska J."/>
            <person name="Bulat T."/>
            <person name="Smidak R."/>
            <person name="Sarate P."/>
            <person name="Gangsoo J."/>
            <person name="Sialana F."/>
            <person name="Bilban M."/>
            <person name="Lubec G."/>
        </authorList>
    </citation>
    <scope>NUCLEOTIDE SEQUENCE</scope>
    <source>
        <tissue evidence="1">Skin</tissue>
    </source>
</reference>
<organism evidence="1">
    <name type="scientific">Arion vulgaris</name>
    <dbReference type="NCBI Taxonomy" id="1028688"/>
    <lineage>
        <taxon>Eukaryota</taxon>
        <taxon>Metazoa</taxon>
        <taxon>Spiralia</taxon>
        <taxon>Lophotrochozoa</taxon>
        <taxon>Mollusca</taxon>
        <taxon>Gastropoda</taxon>
        <taxon>Heterobranchia</taxon>
        <taxon>Euthyneura</taxon>
        <taxon>Panpulmonata</taxon>
        <taxon>Eupulmonata</taxon>
        <taxon>Stylommatophora</taxon>
        <taxon>Helicina</taxon>
        <taxon>Arionoidea</taxon>
        <taxon>Arionidae</taxon>
        <taxon>Arion</taxon>
    </lineage>
</organism>
<accession>A0A0B7B6C5</accession>
<sequence>MKTWKIQNYLEQNSRARTERHESQLKQYRGRTRIMCIFCFLKCQGRQKR</sequence>